<evidence type="ECO:0008006" key="3">
    <source>
        <dbReference type="Google" id="ProtNLM"/>
    </source>
</evidence>
<gene>
    <name evidence="1" type="ORF">GPECTOR_7g1338</name>
</gene>
<sequence length="231" mass="27183">MEYPVFRKVFHIPSKWMENEHIRYLVEHTYAKENTDEALQMITSKLKELGYMEDNAKMVHDYLCFMTQDLLDKNGEVYVTEDDIRESEPIKRLMGGMTPDFAIKKRGNRDKTIILDVYVGNKDPSDVKGKYKTLGFFADLHIVTQYNFNTALKCVLPEADLEYMHKNVQLFLTEYFYWRACIKLRKVLLNDVENIQLQQFATVPDEQQTAKLIFKEDLIAYAKQVADQARI</sequence>
<dbReference type="AlphaFoldDB" id="A0A150GVR5"/>
<comment type="caution">
    <text evidence="1">The sequence shown here is derived from an EMBL/GenBank/DDBJ whole genome shotgun (WGS) entry which is preliminary data.</text>
</comment>
<name>A0A150GVR5_GONPE</name>
<proteinExistence type="predicted"/>
<dbReference type="OrthoDB" id="530187at2759"/>
<dbReference type="EMBL" id="LSYV01000008">
    <property type="protein sequence ID" value="KXZ53440.1"/>
    <property type="molecule type" value="Genomic_DNA"/>
</dbReference>
<reference evidence="2" key="1">
    <citation type="journal article" date="2016" name="Nat. Commun.">
        <title>The Gonium pectorale genome demonstrates co-option of cell cycle regulation during the evolution of multicellularity.</title>
        <authorList>
            <person name="Hanschen E.R."/>
            <person name="Marriage T.N."/>
            <person name="Ferris P.J."/>
            <person name="Hamaji T."/>
            <person name="Toyoda A."/>
            <person name="Fujiyama A."/>
            <person name="Neme R."/>
            <person name="Noguchi H."/>
            <person name="Minakuchi Y."/>
            <person name="Suzuki M."/>
            <person name="Kawai-Toyooka H."/>
            <person name="Smith D.R."/>
            <person name="Sparks H."/>
            <person name="Anderson J."/>
            <person name="Bakaric R."/>
            <person name="Luria V."/>
            <person name="Karger A."/>
            <person name="Kirschner M.W."/>
            <person name="Durand P.M."/>
            <person name="Michod R.E."/>
            <person name="Nozaki H."/>
            <person name="Olson B.J."/>
        </authorList>
    </citation>
    <scope>NUCLEOTIDE SEQUENCE [LARGE SCALE GENOMIC DNA]</scope>
    <source>
        <strain evidence="2">NIES-2863</strain>
    </source>
</reference>
<evidence type="ECO:0000313" key="1">
    <source>
        <dbReference type="EMBL" id="KXZ53440.1"/>
    </source>
</evidence>
<accession>A0A150GVR5</accession>
<organism evidence="1 2">
    <name type="scientific">Gonium pectorale</name>
    <name type="common">Green alga</name>
    <dbReference type="NCBI Taxonomy" id="33097"/>
    <lineage>
        <taxon>Eukaryota</taxon>
        <taxon>Viridiplantae</taxon>
        <taxon>Chlorophyta</taxon>
        <taxon>core chlorophytes</taxon>
        <taxon>Chlorophyceae</taxon>
        <taxon>CS clade</taxon>
        <taxon>Chlamydomonadales</taxon>
        <taxon>Volvocaceae</taxon>
        <taxon>Gonium</taxon>
    </lineage>
</organism>
<protein>
    <recommendedName>
        <fullName evidence="3">Restriction endonuclease</fullName>
    </recommendedName>
</protein>
<evidence type="ECO:0000313" key="2">
    <source>
        <dbReference type="Proteomes" id="UP000075714"/>
    </source>
</evidence>
<dbReference type="Proteomes" id="UP000075714">
    <property type="component" value="Unassembled WGS sequence"/>
</dbReference>
<keyword evidence="2" id="KW-1185">Reference proteome</keyword>